<dbReference type="GO" id="GO:0005975">
    <property type="term" value="P:carbohydrate metabolic process"/>
    <property type="evidence" value="ECO:0007669"/>
    <property type="project" value="InterPro"/>
</dbReference>
<dbReference type="STRING" id="457427.SSOG_02306"/>
<proteinExistence type="predicted"/>
<dbReference type="AlphaFoldDB" id="D9W887"/>
<evidence type="ECO:0000256" key="1">
    <source>
        <dbReference type="SAM" id="MobiDB-lite"/>
    </source>
</evidence>
<dbReference type="HOGENOM" id="CLU_040541_0_0_11"/>
<dbReference type="PANTHER" id="PTHR45985:SF3">
    <property type="entry name" value="CHITIN DEACETYLASE-LIKE 4"/>
    <property type="match status" value="1"/>
</dbReference>
<dbReference type="PANTHER" id="PTHR45985">
    <property type="match status" value="1"/>
</dbReference>
<feature type="region of interest" description="Disordered" evidence="1">
    <location>
        <begin position="95"/>
        <end position="115"/>
    </location>
</feature>
<sequence length="442" mass="49189">MKALKTLKASQSLKALKALSARNAYGMAAPLGALTAVAVVVALLIALTSPGDTSGAVDGSVQAAAPVPRADKVPRGTKKKNKYADWDGKVKVIGDGSTSYTGPQPKQQKIEKLKPGQKPPQFVVFSWDGALENGDHLFSRFRQVAKESDAQMTFFLSGMYLLPKYKSSLYRPPMHKQGAAAISFPTDGHIRETLEQLRGAWLDGNEIGSHFNGHFCGSKGGGEWTTRQWKSEAEQAYSFVKNWKTNTGFTDIEPLPFDYDEELVGGRAPCLEGQKNLIPAIKSMGWRYDASSPGDFQIWPSKIDGIWNFPLQLVPYPESEKQVLSMDFNFLFNQSGDSTEGDPAKYAEWERLTREGYLNGFERVYNGSRAPLFIGNHFETWNGGIYMQAIEDVMRSVCKRQGVRCVSFKQLADWLDAQDPKVLEKLRMLDPAESPDWKSYTK</sequence>
<dbReference type="InterPro" id="IPR052740">
    <property type="entry name" value="CE4"/>
</dbReference>
<protein>
    <submittedName>
        <fullName evidence="2">Putative secreted protein</fullName>
    </submittedName>
</protein>
<gene>
    <name evidence="2" type="ORF">SSOG_02306</name>
</gene>
<organism evidence="2 3">
    <name type="scientific">Streptomyces himastatinicus ATCC 53653</name>
    <dbReference type="NCBI Taxonomy" id="457427"/>
    <lineage>
        <taxon>Bacteria</taxon>
        <taxon>Bacillati</taxon>
        <taxon>Actinomycetota</taxon>
        <taxon>Actinomycetes</taxon>
        <taxon>Kitasatosporales</taxon>
        <taxon>Streptomycetaceae</taxon>
        <taxon>Streptomyces</taxon>
        <taxon>Streptomyces violaceusniger group</taxon>
    </lineage>
</organism>
<evidence type="ECO:0000313" key="2">
    <source>
        <dbReference type="EMBL" id="EFL22594.1"/>
    </source>
</evidence>
<evidence type="ECO:0000313" key="3">
    <source>
        <dbReference type="Proteomes" id="UP000003963"/>
    </source>
</evidence>
<feature type="compositionally biased region" description="Polar residues" evidence="1">
    <location>
        <begin position="96"/>
        <end position="107"/>
    </location>
</feature>
<dbReference type="Gene3D" id="3.20.20.370">
    <property type="entry name" value="Glycoside hydrolase/deacetylase"/>
    <property type="match status" value="1"/>
</dbReference>
<reference evidence="2 3" key="1">
    <citation type="submission" date="2009-02" db="EMBL/GenBank/DDBJ databases">
        <title>Annotation of Streptomyces hygroscopicus strain ATCC 53653.</title>
        <authorList>
            <consortium name="The Broad Institute Genome Sequencing Platform"/>
            <consortium name="Broad Institute Microbial Sequencing Center"/>
            <person name="Fischbach M."/>
            <person name="Godfrey P."/>
            <person name="Ward D."/>
            <person name="Young S."/>
            <person name="Zeng Q."/>
            <person name="Koehrsen M."/>
            <person name="Alvarado L."/>
            <person name="Berlin A.M."/>
            <person name="Bochicchio J."/>
            <person name="Borenstein D."/>
            <person name="Chapman S.B."/>
            <person name="Chen Z."/>
            <person name="Engels R."/>
            <person name="Freedman E."/>
            <person name="Gellesch M."/>
            <person name="Goldberg J."/>
            <person name="Griggs A."/>
            <person name="Gujja S."/>
            <person name="Heilman E.R."/>
            <person name="Heiman D.I."/>
            <person name="Hepburn T.A."/>
            <person name="Howarth C."/>
            <person name="Jen D."/>
            <person name="Larson L."/>
            <person name="Lewis B."/>
            <person name="Mehta T."/>
            <person name="Park D."/>
            <person name="Pearson M."/>
            <person name="Richards J."/>
            <person name="Roberts A."/>
            <person name="Saif S."/>
            <person name="Shea T.D."/>
            <person name="Shenoy N."/>
            <person name="Sisk P."/>
            <person name="Stolte C."/>
            <person name="Sykes S.N."/>
            <person name="Thomson T."/>
            <person name="Walk T."/>
            <person name="White J."/>
            <person name="Yandava C."/>
            <person name="Straight P."/>
            <person name="Clardy J."/>
            <person name="Hung D."/>
            <person name="Kolter R."/>
            <person name="Mekalanos J."/>
            <person name="Walker S."/>
            <person name="Walsh C.T."/>
            <person name="Wieland-Brown L.C."/>
            <person name="Haas B."/>
            <person name="Nusbaum C."/>
            <person name="Birren B."/>
        </authorList>
    </citation>
    <scope>NUCLEOTIDE SEQUENCE [LARGE SCALE GENOMIC DNA]</scope>
    <source>
        <strain evidence="2 3">ATCC 53653</strain>
    </source>
</reference>
<dbReference type="Proteomes" id="UP000003963">
    <property type="component" value="Unassembled WGS sequence"/>
</dbReference>
<keyword evidence="3" id="KW-1185">Reference proteome</keyword>
<dbReference type="InterPro" id="IPR011330">
    <property type="entry name" value="Glyco_hydro/deAcase_b/a-brl"/>
</dbReference>
<dbReference type="SUPFAM" id="SSF88713">
    <property type="entry name" value="Glycoside hydrolase/deacetylase"/>
    <property type="match status" value="1"/>
</dbReference>
<dbReference type="RefSeq" id="WP_009714415.1">
    <property type="nucleotide sequence ID" value="NZ_GG657754.1"/>
</dbReference>
<dbReference type="EMBL" id="GG657754">
    <property type="protein sequence ID" value="EFL22594.1"/>
    <property type="molecule type" value="Genomic_DNA"/>
</dbReference>
<accession>D9W887</accession>
<dbReference type="OrthoDB" id="438898at2"/>
<name>D9W887_9ACTN</name>